<organism evidence="2 3">
    <name type="scientific">Chara braunii</name>
    <name type="common">Braun's stonewort</name>
    <dbReference type="NCBI Taxonomy" id="69332"/>
    <lineage>
        <taxon>Eukaryota</taxon>
        <taxon>Viridiplantae</taxon>
        <taxon>Streptophyta</taxon>
        <taxon>Charophyceae</taxon>
        <taxon>Charales</taxon>
        <taxon>Characeae</taxon>
        <taxon>Chara</taxon>
    </lineage>
</organism>
<dbReference type="InterPro" id="IPR029058">
    <property type="entry name" value="AB_hydrolase_fold"/>
</dbReference>
<dbReference type="PRINTS" id="PR00412">
    <property type="entry name" value="EPOXHYDRLASE"/>
</dbReference>
<gene>
    <name evidence="2" type="ORF">CBR_g10860</name>
</gene>
<dbReference type="InterPro" id="IPR000073">
    <property type="entry name" value="AB_hydrolase_1"/>
</dbReference>
<protein>
    <recommendedName>
        <fullName evidence="1">AB hydrolase-1 domain-containing protein</fullName>
    </recommendedName>
</protein>
<reference evidence="2 3" key="1">
    <citation type="journal article" date="2018" name="Cell">
        <title>The Chara Genome: Secondary Complexity and Implications for Plant Terrestrialization.</title>
        <authorList>
            <person name="Nishiyama T."/>
            <person name="Sakayama H."/>
            <person name="Vries J.D."/>
            <person name="Buschmann H."/>
            <person name="Saint-Marcoux D."/>
            <person name="Ullrich K.K."/>
            <person name="Haas F.B."/>
            <person name="Vanderstraeten L."/>
            <person name="Becker D."/>
            <person name="Lang D."/>
            <person name="Vosolsobe S."/>
            <person name="Rombauts S."/>
            <person name="Wilhelmsson P.K.I."/>
            <person name="Janitza P."/>
            <person name="Kern R."/>
            <person name="Heyl A."/>
            <person name="Rumpler F."/>
            <person name="Villalobos L.I.A.C."/>
            <person name="Clay J.M."/>
            <person name="Skokan R."/>
            <person name="Toyoda A."/>
            <person name="Suzuki Y."/>
            <person name="Kagoshima H."/>
            <person name="Schijlen E."/>
            <person name="Tajeshwar N."/>
            <person name="Catarino B."/>
            <person name="Hetherington A.J."/>
            <person name="Saltykova A."/>
            <person name="Bonnot C."/>
            <person name="Breuninger H."/>
            <person name="Symeonidi A."/>
            <person name="Radhakrishnan G.V."/>
            <person name="Van Nieuwerburgh F."/>
            <person name="Deforce D."/>
            <person name="Chang C."/>
            <person name="Karol K.G."/>
            <person name="Hedrich R."/>
            <person name="Ulvskov P."/>
            <person name="Glockner G."/>
            <person name="Delwiche C.F."/>
            <person name="Petrasek J."/>
            <person name="Van de Peer Y."/>
            <person name="Friml J."/>
            <person name="Beilby M."/>
            <person name="Dolan L."/>
            <person name="Kohara Y."/>
            <person name="Sugano S."/>
            <person name="Fujiyama A."/>
            <person name="Delaux P.-M."/>
            <person name="Quint M."/>
            <person name="TheiBen G."/>
            <person name="Hagemann M."/>
            <person name="Harholt J."/>
            <person name="Dunand C."/>
            <person name="Zachgo S."/>
            <person name="Langdale J."/>
            <person name="Maumus F."/>
            <person name="Straeten D.V.D."/>
            <person name="Gould S.B."/>
            <person name="Rensing S.A."/>
        </authorList>
    </citation>
    <scope>NUCLEOTIDE SEQUENCE [LARGE SCALE GENOMIC DNA]</scope>
    <source>
        <strain evidence="2 3">S276</strain>
    </source>
</reference>
<evidence type="ECO:0000259" key="1">
    <source>
        <dbReference type="Pfam" id="PF12697"/>
    </source>
</evidence>
<feature type="domain" description="AB hydrolase-1" evidence="1">
    <location>
        <begin position="346"/>
        <end position="583"/>
    </location>
</feature>
<proteinExistence type="predicted"/>
<dbReference type="EMBL" id="BFEA01000155">
    <property type="protein sequence ID" value="GBG71924.1"/>
    <property type="molecule type" value="Genomic_DNA"/>
</dbReference>
<comment type="caution">
    <text evidence="2">The sequence shown here is derived from an EMBL/GenBank/DDBJ whole genome shotgun (WGS) entry which is preliminary data.</text>
</comment>
<dbReference type="Gramene" id="GBG71924">
    <property type="protein sequence ID" value="GBG71924"/>
    <property type="gene ID" value="CBR_g10860"/>
</dbReference>
<accession>A0A388KPE5</accession>
<evidence type="ECO:0000313" key="2">
    <source>
        <dbReference type="EMBL" id="GBG71924.1"/>
    </source>
</evidence>
<dbReference type="Gene3D" id="3.40.50.1820">
    <property type="entry name" value="alpha/beta hydrolase"/>
    <property type="match status" value="1"/>
</dbReference>
<dbReference type="AlphaFoldDB" id="A0A388KPE5"/>
<name>A0A388KPE5_CHABU</name>
<dbReference type="InterPro" id="IPR000639">
    <property type="entry name" value="Epox_hydrolase-like"/>
</dbReference>
<dbReference type="GO" id="GO:0003824">
    <property type="term" value="F:catalytic activity"/>
    <property type="evidence" value="ECO:0007669"/>
    <property type="project" value="InterPro"/>
</dbReference>
<dbReference type="PRINTS" id="PR00111">
    <property type="entry name" value="ABHYDROLASE"/>
</dbReference>
<sequence length="591" mass="63865">MAGCLGLQLPTLCSSFAIHCQSHAPCANVLLFGDSHGSSSGLCAAGDLVKSATSHPCTNRIAAPQRCLLGILRTKMGPRHHSEDRPVCAGTSLLFAQKMIHQQGVFAHPPLSSIPPSTRDRIKLVHATMEVPLCSITDTESVSLSAARGGVVDSYFGFSLRSAGGSKVGFADALCRPAGSTRLRRNYSFLLSTRQPLCSGHVVSARSGVLGCDEVLSPGKRGVCQGFLMPGAVDRLAVGRNRTGFLSRRLADIDDGDVNRRDFAACTSYRTSVIARMATSVTERVVFPDFLPPEVEDIEEEMARDMAMRIEKLPVQGSFCDIAIPSSFVGPLSSSNDQTTSSPMPIVLLHGFDSSCLEFRRLHMRLCRGGAEAWAVDILGWGFSDTVNKGVKQFGPAEKTEHLFEFWRQHIRKPMLVVGASLGGTLALELALTHPEAVAQIALIDAQGFAEGTGNLAKLPDFLAYAGVAVLKSQLLRELANRMTYHDVKTYATADAVRVGRLSCLMPGWAQAQVSFIKSGGFNVARRIPEVRQKTLIIWGEEDKIIPPSTAQVFVDLLPCSSLTWIPECGHVPHLEKPAMVAERLLAFVNE</sequence>
<dbReference type="PANTHER" id="PTHR43689:SF8">
    <property type="entry name" value="ALPHA_BETA-HYDROLASES SUPERFAMILY PROTEIN"/>
    <property type="match status" value="1"/>
</dbReference>
<dbReference type="STRING" id="69332.A0A388KPE5"/>
<evidence type="ECO:0000313" key="3">
    <source>
        <dbReference type="Proteomes" id="UP000265515"/>
    </source>
</evidence>
<dbReference type="Pfam" id="PF12697">
    <property type="entry name" value="Abhydrolase_6"/>
    <property type="match status" value="1"/>
</dbReference>
<dbReference type="PANTHER" id="PTHR43689">
    <property type="entry name" value="HYDROLASE"/>
    <property type="match status" value="1"/>
</dbReference>
<dbReference type="OrthoDB" id="6431331at2759"/>
<dbReference type="Proteomes" id="UP000265515">
    <property type="component" value="Unassembled WGS sequence"/>
</dbReference>
<dbReference type="SUPFAM" id="SSF53474">
    <property type="entry name" value="alpha/beta-Hydrolases"/>
    <property type="match status" value="1"/>
</dbReference>
<keyword evidence="3" id="KW-1185">Reference proteome</keyword>